<dbReference type="SUPFAM" id="SSF48317">
    <property type="entry name" value="Acid phosphatase/Vanadium-dependent haloperoxidase"/>
    <property type="match status" value="1"/>
</dbReference>
<sequence length="202" mass="21012">MILAFDGSSIDGSAYADVVHLAQHSPGWLDDTVSAWSTYGLAVFAVLAAVGWWRARRSGVVAAAVTALLVPLVVVVAYGVNSALKLVVREDRPCQSLHVRTLEACPAPGDWSFPSNHAAIAAAAAVALVFVSRRLGATAVVAALAMGVSRVWVGAHYPHDVLAGLAVGALVAVMAMVAVRRRSEALAHRLTALRMGALLLTS</sequence>
<keyword evidence="4" id="KW-0378">Hydrolase</keyword>
<evidence type="ECO:0000313" key="10">
    <source>
        <dbReference type="Proteomes" id="UP000318103"/>
    </source>
</evidence>
<evidence type="ECO:0000256" key="4">
    <source>
        <dbReference type="ARBA" id="ARBA00022801"/>
    </source>
</evidence>
<keyword evidence="5 7" id="KW-1133">Transmembrane helix</keyword>
<name>A0A542THL8_9ACTN</name>
<organism evidence="9 10">
    <name type="scientific">Streptomyces puniciscabiei</name>
    <dbReference type="NCBI Taxonomy" id="164348"/>
    <lineage>
        <taxon>Bacteria</taxon>
        <taxon>Bacillati</taxon>
        <taxon>Actinomycetota</taxon>
        <taxon>Actinomycetes</taxon>
        <taxon>Kitasatosporales</taxon>
        <taxon>Streptomycetaceae</taxon>
        <taxon>Streptomyces</taxon>
    </lineage>
</organism>
<comment type="caution">
    <text evidence="9">The sequence shown here is derived from an EMBL/GenBank/DDBJ whole genome shotgun (WGS) entry which is preliminary data.</text>
</comment>
<dbReference type="Gene3D" id="1.20.144.10">
    <property type="entry name" value="Phosphatidic acid phosphatase type 2/haloperoxidase"/>
    <property type="match status" value="1"/>
</dbReference>
<feature type="transmembrane region" description="Helical" evidence="7">
    <location>
        <begin position="60"/>
        <end position="80"/>
    </location>
</feature>
<keyword evidence="2" id="KW-1003">Cell membrane</keyword>
<dbReference type="AlphaFoldDB" id="A0A542THL8"/>
<dbReference type="InterPro" id="IPR000326">
    <property type="entry name" value="PAP2/HPO"/>
</dbReference>
<dbReference type="GO" id="GO:0016787">
    <property type="term" value="F:hydrolase activity"/>
    <property type="evidence" value="ECO:0007669"/>
    <property type="project" value="UniProtKB-KW"/>
</dbReference>
<reference evidence="9 10" key="1">
    <citation type="submission" date="2019-06" db="EMBL/GenBank/DDBJ databases">
        <title>Sequencing the genomes of 1000 actinobacteria strains.</title>
        <authorList>
            <person name="Klenk H.-P."/>
        </authorList>
    </citation>
    <scope>NUCLEOTIDE SEQUENCE [LARGE SCALE GENOMIC DNA]</scope>
    <source>
        <strain evidence="9 10">DSM 41929</strain>
    </source>
</reference>
<evidence type="ECO:0000256" key="7">
    <source>
        <dbReference type="SAM" id="Phobius"/>
    </source>
</evidence>
<proteinExistence type="predicted"/>
<dbReference type="PANTHER" id="PTHR14969">
    <property type="entry name" value="SPHINGOSINE-1-PHOSPHATE PHOSPHOHYDROLASE"/>
    <property type="match status" value="1"/>
</dbReference>
<protein>
    <submittedName>
        <fullName evidence="9">Undecaprenyl-diphosphatase</fullName>
    </submittedName>
</protein>
<dbReference type="Proteomes" id="UP000318103">
    <property type="component" value="Unassembled WGS sequence"/>
</dbReference>
<dbReference type="InterPro" id="IPR036938">
    <property type="entry name" value="PAP2/HPO_sf"/>
</dbReference>
<comment type="subcellular location">
    <subcellularLocation>
        <location evidence="1">Cell membrane</location>
        <topology evidence="1">Multi-pass membrane protein</topology>
    </subcellularLocation>
</comment>
<keyword evidence="6 7" id="KW-0472">Membrane</keyword>
<keyword evidence="10" id="KW-1185">Reference proteome</keyword>
<gene>
    <name evidence="9" type="ORF">FB563_6444</name>
</gene>
<keyword evidence="3 7" id="KW-0812">Transmembrane</keyword>
<feature type="transmembrane region" description="Helical" evidence="7">
    <location>
        <begin position="161"/>
        <end position="179"/>
    </location>
</feature>
<feature type="transmembrane region" description="Helical" evidence="7">
    <location>
        <begin position="111"/>
        <end position="130"/>
    </location>
</feature>
<dbReference type="RefSeq" id="WP_055703726.1">
    <property type="nucleotide sequence ID" value="NZ_JBPJFI010000001.1"/>
</dbReference>
<dbReference type="GO" id="GO:0005886">
    <property type="term" value="C:plasma membrane"/>
    <property type="evidence" value="ECO:0007669"/>
    <property type="project" value="UniProtKB-SubCell"/>
</dbReference>
<evidence type="ECO:0000259" key="8">
    <source>
        <dbReference type="SMART" id="SM00014"/>
    </source>
</evidence>
<dbReference type="EMBL" id="VFNX01000002">
    <property type="protein sequence ID" value="TQK86323.1"/>
    <property type="molecule type" value="Genomic_DNA"/>
</dbReference>
<feature type="transmembrane region" description="Helical" evidence="7">
    <location>
        <begin position="33"/>
        <end position="53"/>
    </location>
</feature>
<evidence type="ECO:0000256" key="3">
    <source>
        <dbReference type="ARBA" id="ARBA00022692"/>
    </source>
</evidence>
<dbReference type="Pfam" id="PF01569">
    <property type="entry name" value="PAP2"/>
    <property type="match status" value="1"/>
</dbReference>
<evidence type="ECO:0000313" key="9">
    <source>
        <dbReference type="EMBL" id="TQK86323.1"/>
    </source>
</evidence>
<evidence type="ECO:0000256" key="2">
    <source>
        <dbReference type="ARBA" id="ARBA00022475"/>
    </source>
</evidence>
<feature type="domain" description="Phosphatidic acid phosphatase type 2/haloperoxidase" evidence="8">
    <location>
        <begin position="66"/>
        <end position="176"/>
    </location>
</feature>
<dbReference type="SMART" id="SM00014">
    <property type="entry name" value="acidPPc"/>
    <property type="match status" value="1"/>
</dbReference>
<accession>A0A542THL8</accession>
<feature type="transmembrane region" description="Helical" evidence="7">
    <location>
        <begin position="137"/>
        <end position="155"/>
    </location>
</feature>
<evidence type="ECO:0000256" key="6">
    <source>
        <dbReference type="ARBA" id="ARBA00023136"/>
    </source>
</evidence>
<evidence type="ECO:0000256" key="5">
    <source>
        <dbReference type="ARBA" id="ARBA00022989"/>
    </source>
</evidence>
<dbReference type="PANTHER" id="PTHR14969:SF62">
    <property type="entry name" value="DECAPRENYLPHOSPHORYL-5-PHOSPHORIBOSE PHOSPHATASE RV3807C-RELATED"/>
    <property type="match status" value="1"/>
</dbReference>
<dbReference type="OrthoDB" id="5243958at2"/>
<evidence type="ECO:0000256" key="1">
    <source>
        <dbReference type="ARBA" id="ARBA00004651"/>
    </source>
</evidence>